<dbReference type="Proteomes" id="UP000634136">
    <property type="component" value="Unassembled WGS sequence"/>
</dbReference>
<sequence>MEICVNRDEGETRVWVLDYWKIGFQLKHPIAVDPNSSRKLVTSDETIVDTVKGCGVDNINMIDFANKNHEFLSSLYMSRQYFSATTELGEENHSIKCKKGGTLLV</sequence>
<protein>
    <submittedName>
        <fullName evidence="1">Uncharacterized protein</fullName>
    </submittedName>
</protein>
<evidence type="ECO:0000313" key="2">
    <source>
        <dbReference type="Proteomes" id="UP000634136"/>
    </source>
</evidence>
<reference evidence="1" key="1">
    <citation type="submission" date="2020-09" db="EMBL/GenBank/DDBJ databases">
        <title>Genome-Enabled Discovery of Anthraquinone Biosynthesis in Senna tora.</title>
        <authorList>
            <person name="Kang S.-H."/>
            <person name="Pandey R.P."/>
            <person name="Lee C.-M."/>
            <person name="Sim J.-S."/>
            <person name="Jeong J.-T."/>
            <person name="Choi B.-S."/>
            <person name="Jung M."/>
            <person name="Ginzburg D."/>
            <person name="Zhao K."/>
            <person name="Won S.Y."/>
            <person name="Oh T.-J."/>
            <person name="Yu Y."/>
            <person name="Kim N.-H."/>
            <person name="Lee O.R."/>
            <person name="Lee T.-H."/>
            <person name="Bashyal P."/>
            <person name="Kim T.-S."/>
            <person name="Lee W.-H."/>
            <person name="Kawkins C."/>
            <person name="Kim C.-K."/>
            <person name="Kim J.S."/>
            <person name="Ahn B.O."/>
            <person name="Rhee S.Y."/>
            <person name="Sohng J.K."/>
        </authorList>
    </citation>
    <scope>NUCLEOTIDE SEQUENCE</scope>
    <source>
        <tissue evidence="1">Leaf</tissue>
    </source>
</reference>
<gene>
    <name evidence="1" type="ORF">G2W53_041859</name>
</gene>
<proteinExistence type="predicted"/>
<dbReference type="AlphaFoldDB" id="A0A834SFG3"/>
<dbReference type="OrthoDB" id="608866at2759"/>
<evidence type="ECO:0000313" key="1">
    <source>
        <dbReference type="EMBL" id="KAF7802748.1"/>
    </source>
</evidence>
<keyword evidence="2" id="KW-1185">Reference proteome</keyword>
<dbReference type="EMBL" id="JAAIUW010000013">
    <property type="protein sequence ID" value="KAF7802748.1"/>
    <property type="molecule type" value="Genomic_DNA"/>
</dbReference>
<name>A0A834SFG3_9FABA</name>
<accession>A0A834SFG3</accession>
<comment type="caution">
    <text evidence="1">The sequence shown here is derived from an EMBL/GenBank/DDBJ whole genome shotgun (WGS) entry which is preliminary data.</text>
</comment>
<organism evidence="1 2">
    <name type="scientific">Senna tora</name>
    <dbReference type="NCBI Taxonomy" id="362788"/>
    <lineage>
        <taxon>Eukaryota</taxon>
        <taxon>Viridiplantae</taxon>
        <taxon>Streptophyta</taxon>
        <taxon>Embryophyta</taxon>
        <taxon>Tracheophyta</taxon>
        <taxon>Spermatophyta</taxon>
        <taxon>Magnoliopsida</taxon>
        <taxon>eudicotyledons</taxon>
        <taxon>Gunneridae</taxon>
        <taxon>Pentapetalae</taxon>
        <taxon>rosids</taxon>
        <taxon>fabids</taxon>
        <taxon>Fabales</taxon>
        <taxon>Fabaceae</taxon>
        <taxon>Caesalpinioideae</taxon>
        <taxon>Cassia clade</taxon>
        <taxon>Senna</taxon>
    </lineage>
</organism>